<dbReference type="PANTHER" id="PTHR38039:SF1">
    <property type="entry name" value="TOXIN YOEB"/>
    <property type="match status" value="1"/>
</dbReference>
<keyword evidence="3" id="KW-0540">Nuclease</keyword>
<keyword evidence="2" id="KW-1277">Toxin-antitoxin system</keyword>
<evidence type="ECO:0000256" key="4">
    <source>
        <dbReference type="ARBA" id="ARBA00022759"/>
    </source>
</evidence>
<evidence type="ECO:0000256" key="6">
    <source>
        <dbReference type="ARBA" id="ARBA00030388"/>
    </source>
</evidence>
<dbReference type="GO" id="GO:0004519">
    <property type="term" value="F:endonuclease activity"/>
    <property type="evidence" value="ECO:0007669"/>
    <property type="project" value="UniProtKB-KW"/>
</dbReference>
<accession>A0A1I4KD72</accession>
<dbReference type="GO" id="GO:0045892">
    <property type="term" value="P:negative regulation of DNA-templated transcription"/>
    <property type="evidence" value="ECO:0007669"/>
    <property type="project" value="TreeGrafter"/>
</dbReference>
<dbReference type="NCBIfam" id="TIGR02116">
    <property type="entry name" value="toxin_Txe_YoeB"/>
    <property type="match status" value="1"/>
</dbReference>
<reference evidence="7 8" key="1">
    <citation type="submission" date="2016-10" db="EMBL/GenBank/DDBJ databases">
        <authorList>
            <person name="de Groot N.N."/>
        </authorList>
    </citation>
    <scope>NUCLEOTIDE SEQUENCE [LARGE SCALE GENOMIC DNA]</scope>
    <source>
        <strain evidence="7 8">ATCC 43154</strain>
    </source>
</reference>
<comment type="similarity">
    <text evidence="1">Belongs to the YoeB family.</text>
</comment>
<keyword evidence="4" id="KW-0255">Endonuclease</keyword>
<proteinExistence type="inferred from homology"/>
<organism evidence="7 8">
    <name type="scientific">Rugamonas rubra</name>
    <dbReference type="NCBI Taxonomy" id="758825"/>
    <lineage>
        <taxon>Bacteria</taxon>
        <taxon>Pseudomonadati</taxon>
        <taxon>Pseudomonadota</taxon>
        <taxon>Betaproteobacteria</taxon>
        <taxon>Burkholderiales</taxon>
        <taxon>Oxalobacteraceae</taxon>
        <taxon>Telluria group</taxon>
        <taxon>Rugamonas</taxon>
    </lineage>
</organism>
<dbReference type="Gene3D" id="3.30.2310.20">
    <property type="entry name" value="RelE-like"/>
    <property type="match status" value="1"/>
</dbReference>
<evidence type="ECO:0000313" key="7">
    <source>
        <dbReference type="EMBL" id="SFL76629.1"/>
    </source>
</evidence>
<keyword evidence="5" id="KW-0378">Hydrolase</keyword>
<dbReference type="AlphaFoldDB" id="A0A1I4KD72"/>
<protein>
    <recommendedName>
        <fullName evidence="6">Putative mRNA interferase YoeB</fullName>
    </recommendedName>
</protein>
<dbReference type="OrthoDB" id="9801102at2"/>
<evidence type="ECO:0000256" key="5">
    <source>
        <dbReference type="ARBA" id="ARBA00022801"/>
    </source>
</evidence>
<evidence type="ECO:0000256" key="1">
    <source>
        <dbReference type="ARBA" id="ARBA00008172"/>
    </source>
</evidence>
<dbReference type="GO" id="GO:0006401">
    <property type="term" value="P:RNA catabolic process"/>
    <property type="evidence" value="ECO:0007669"/>
    <property type="project" value="InterPro"/>
</dbReference>
<name>A0A1I4KD72_9BURK</name>
<sequence>MKNNKAKNKEQAKQSSVSFTEIAWEDYQYWQKEDPKLVDRINDLIDECMSNPFKGTGKPEPLKGNLTGLWSRRIDREHRLLYVAEGGTIYIVGCRYHY</sequence>
<gene>
    <name evidence="7" type="ORF">SAMN02982985_01434</name>
</gene>
<dbReference type="RefSeq" id="WP_093385626.1">
    <property type="nucleotide sequence ID" value="NZ_FOTW01000007.1"/>
</dbReference>
<dbReference type="Pfam" id="PF06769">
    <property type="entry name" value="YoeB_toxin"/>
    <property type="match status" value="1"/>
</dbReference>
<dbReference type="STRING" id="758825.SAMN02982985_01434"/>
<dbReference type="EMBL" id="FOTW01000007">
    <property type="protein sequence ID" value="SFL76629.1"/>
    <property type="molecule type" value="Genomic_DNA"/>
</dbReference>
<dbReference type="GO" id="GO:0016787">
    <property type="term" value="F:hydrolase activity"/>
    <property type="evidence" value="ECO:0007669"/>
    <property type="project" value="UniProtKB-KW"/>
</dbReference>
<evidence type="ECO:0000256" key="2">
    <source>
        <dbReference type="ARBA" id="ARBA00022649"/>
    </source>
</evidence>
<evidence type="ECO:0000256" key="3">
    <source>
        <dbReference type="ARBA" id="ARBA00022722"/>
    </source>
</evidence>
<evidence type="ECO:0000313" key="8">
    <source>
        <dbReference type="Proteomes" id="UP000199470"/>
    </source>
</evidence>
<keyword evidence="8" id="KW-1185">Reference proteome</keyword>
<dbReference type="PANTHER" id="PTHR38039">
    <property type="entry name" value="TOXIN YOEB"/>
    <property type="match status" value="1"/>
</dbReference>
<dbReference type="Proteomes" id="UP000199470">
    <property type="component" value="Unassembled WGS sequence"/>
</dbReference>
<dbReference type="InterPro" id="IPR035093">
    <property type="entry name" value="RelE/ParE_toxin_dom_sf"/>
</dbReference>
<dbReference type="SUPFAM" id="SSF143011">
    <property type="entry name" value="RelE-like"/>
    <property type="match status" value="1"/>
</dbReference>
<dbReference type="InterPro" id="IPR009614">
    <property type="entry name" value="YoeB_toxin"/>
</dbReference>